<dbReference type="Gene3D" id="3.50.50.60">
    <property type="entry name" value="FAD/NAD(P)-binding domain"/>
    <property type="match status" value="1"/>
</dbReference>
<dbReference type="Pfam" id="PF01593">
    <property type="entry name" value="Amino_oxidase"/>
    <property type="match status" value="1"/>
</dbReference>
<dbReference type="EMBL" id="POUA01000212">
    <property type="protein sequence ID" value="PZG38877.1"/>
    <property type="molecule type" value="Genomic_DNA"/>
</dbReference>
<feature type="compositionally biased region" description="Low complexity" evidence="1">
    <location>
        <begin position="42"/>
        <end position="53"/>
    </location>
</feature>
<reference evidence="3 4" key="1">
    <citation type="submission" date="2018-01" db="EMBL/GenBank/DDBJ databases">
        <title>Draft genome sequence of Sphaerisporangium sp. 7K107.</title>
        <authorList>
            <person name="Sahin N."/>
            <person name="Saygin H."/>
            <person name="Ay H."/>
        </authorList>
    </citation>
    <scope>NUCLEOTIDE SEQUENCE [LARGE SCALE GENOMIC DNA]</scope>
    <source>
        <strain evidence="3 4">7K107</strain>
    </source>
</reference>
<comment type="caution">
    <text evidence="3">The sequence shown here is derived from an EMBL/GenBank/DDBJ whole genome shotgun (WGS) entry which is preliminary data.</text>
</comment>
<dbReference type="InterPro" id="IPR036188">
    <property type="entry name" value="FAD/NAD-bd_sf"/>
</dbReference>
<dbReference type="Gene3D" id="3.90.660.10">
    <property type="match status" value="1"/>
</dbReference>
<dbReference type="AlphaFoldDB" id="A0A2W2GXN8"/>
<feature type="compositionally biased region" description="Gly residues" evidence="1">
    <location>
        <begin position="94"/>
        <end position="104"/>
    </location>
</feature>
<evidence type="ECO:0000259" key="2">
    <source>
        <dbReference type="Pfam" id="PF01593"/>
    </source>
</evidence>
<evidence type="ECO:0000313" key="4">
    <source>
        <dbReference type="Proteomes" id="UP000248544"/>
    </source>
</evidence>
<protein>
    <recommendedName>
        <fullName evidence="2">Amine oxidase domain-containing protein</fullName>
    </recommendedName>
</protein>
<dbReference type="Proteomes" id="UP000248544">
    <property type="component" value="Unassembled WGS sequence"/>
</dbReference>
<dbReference type="SUPFAM" id="SSF51905">
    <property type="entry name" value="FAD/NAD(P)-binding domain"/>
    <property type="match status" value="1"/>
</dbReference>
<feature type="compositionally biased region" description="Basic residues" evidence="1">
    <location>
        <begin position="27"/>
        <end position="37"/>
    </location>
</feature>
<feature type="region of interest" description="Disordered" evidence="1">
    <location>
        <begin position="1"/>
        <end position="112"/>
    </location>
</feature>
<dbReference type="InterPro" id="IPR002937">
    <property type="entry name" value="Amino_oxidase"/>
</dbReference>
<gene>
    <name evidence="3" type="ORF">C1I98_24020</name>
</gene>
<organism evidence="3 4">
    <name type="scientific">Spongiactinospora gelatinilytica</name>
    <dbReference type="NCBI Taxonomy" id="2666298"/>
    <lineage>
        <taxon>Bacteria</taxon>
        <taxon>Bacillati</taxon>
        <taxon>Actinomycetota</taxon>
        <taxon>Actinomycetes</taxon>
        <taxon>Streptosporangiales</taxon>
        <taxon>Streptosporangiaceae</taxon>
        <taxon>Spongiactinospora</taxon>
    </lineage>
</organism>
<proteinExistence type="predicted"/>
<name>A0A2W2GXN8_9ACTN</name>
<accession>A0A2W2GXN8</accession>
<dbReference type="Gene3D" id="1.20.1440.240">
    <property type="match status" value="1"/>
</dbReference>
<keyword evidence="4" id="KW-1185">Reference proteome</keyword>
<evidence type="ECO:0000256" key="1">
    <source>
        <dbReference type="SAM" id="MobiDB-lite"/>
    </source>
</evidence>
<evidence type="ECO:0000313" key="3">
    <source>
        <dbReference type="EMBL" id="PZG38877.1"/>
    </source>
</evidence>
<dbReference type="GO" id="GO:0016491">
    <property type="term" value="F:oxidoreductase activity"/>
    <property type="evidence" value="ECO:0007669"/>
    <property type="project" value="InterPro"/>
</dbReference>
<sequence>MCGPASSLFWRSREPPSLYPPDVRGPGRPRGRRRSRVRNVDGHGAAASAGALRRSAEAHAAGRRQRCQGRRDRCRYLRHGGRPRTVGRPVPGAGLRGAGPGGGRNRTYRGGDVVTETGSTQRVRWDRDPDLYFNAGPSRLPHHHEAILGYCRDLGVPLQVMVNDNRHAFLHDADALGGRPERARRMINDTRGAVAELAARAVGPGLDRRLSEEDLALVRDFVRAYGELDENYRYRGSSRAGYAEPPGGPTPGRILEPLDLVDIAKGGLLPLAMLFGEIYEMQAPIMEPIGGMDAIAHAFYRRTRRFITLNAQVTRLRRLGCGARVTWRDRTTQRVRTWDADHVIVTVP</sequence>
<feature type="domain" description="Amine oxidase" evidence="2">
    <location>
        <begin position="122"/>
        <end position="348"/>
    </location>
</feature>